<proteinExistence type="predicted"/>
<keyword evidence="2" id="KW-0472">Membrane</keyword>
<protein>
    <submittedName>
        <fullName evidence="4">Uncharacterized protein</fullName>
    </submittedName>
</protein>
<evidence type="ECO:0000256" key="1">
    <source>
        <dbReference type="SAM" id="MobiDB-lite"/>
    </source>
</evidence>
<name>A0A3F2RM11_9STRA</name>
<feature type="region of interest" description="Disordered" evidence="1">
    <location>
        <begin position="138"/>
        <end position="188"/>
    </location>
</feature>
<evidence type="ECO:0000313" key="5">
    <source>
        <dbReference type="Proteomes" id="UP000277300"/>
    </source>
</evidence>
<dbReference type="EMBL" id="MBDO02000247">
    <property type="protein sequence ID" value="RLN58787.1"/>
    <property type="molecule type" value="Genomic_DNA"/>
</dbReference>
<sequence length="376" mass="42133">MAAQIDTNNAPMTLNEELLSPTPMSKLEAARHAAAQQQKKRIDAAVARVTSVKKQSSSKRKSLEAKTDEHRNKKSKTVVDVAQDQVDKKNSIARRLVDRFSSLPEPEQEEQVAMRSVSTHQFVARNTTISTADNALRETTEEVSVTKEVKTQEKEQELESAVVSQDEEVPEEEPVEKGDDWEGPTTNFHVKQLGLNDKVDIYAPIEQQQEEIRRIRERSMYLPEPKSIATLETASDSENDSDFAPNDAESDDSEASDAESLPDVDPNETHALAEETKEFERSVVEQAAVTRRTWAKRLFIFAPLAMLAFIVLVFAILFAIDWSQETFQFCAVDAESAEGSEELLSCASFVETQSLIKTSLRETAEKVQETVQSYFA</sequence>
<dbReference type="Proteomes" id="UP000284657">
    <property type="component" value="Unassembled WGS sequence"/>
</dbReference>
<keyword evidence="2" id="KW-0812">Transmembrane</keyword>
<dbReference type="AlphaFoldDB" id="A0A3F2RM11"/>
<keyword evidence="2" id="KW-1133">Transmembrane helix</keyword>
<evidence type="ECO:0000256" key="2">
    <source>
        <dbReference type="SAM" id="Phobius"/>
    </source>
</evidence>
<dbReference type="Proteomes" id="UP000277300">
    <property type="component" value="Unassembled WGS sequence"/>
</dbReference>
<feature type="compositionally biased region" description="Basic and acidic residues" evidence="1">
    <location>
        <begin position="61"/>
        <end position="71"/>
    </location>
</feature>
<evidence type="ECO:0000313" key="4">
    <source>
        <dbReference type="EMBL" id="RLN58787.1"/>
    </source>
</evidence>
<feature type="transmembrane region" description="Helical" evidence="2">
    <location>
        <begin position="298"/>
        <end position="320"/>
    </location>
</feature>
<organism evidence="4 5">
    <name type="scientific">Phytophthora kernoviae</name>
    <dbReference type="NCBI Taxonomy" id="325452"/>
    <lineage>
        <taxon>Eukaryota</taxon>
        <taxon>Sar</taxon>
        <taxon>Stramenopiles</taxon>
        <taxon>Oomycota</taxon>
        <taxon>Peronosporomycetes</taxon>
        <taxon>Peronosporales</taxon>
        <taxon>Peronosporaceae</taxon>
        <taxon>Phytophthora</taxon>
    </lineage>
</organism>
<evidence type="ECO:0000313" key="3">
    <source>
        <dbReference type="EMBL" id="RLN45776.1"/>
    </source>
</evidence>
<dbReference type="EMBL" id="MBAD02002644">
    <property type="protein sequence ID" value="RLN45776.1"/>
    <property type="molecule type" value="Genomic_DNA"/>
</dbReference>
<evidence type="ECO:0000313" key="6">
    <source>
        <dbReference type="Proteomes" id="UP000284657"/>
    </source>
</evidence>
<feature type="compositionally biased region" description="Polar residues" evidence="1">
    <location>
        <begin position="1"/>
        <end position="12"/>
    </location>
</feature>
<dbReference type="OrthoDB" id="166924at2759"/>
<comment type="caution">
    <text evidence="4">The sequence shown here is derived from an EMBL/GenBank/DDBJ whole genome shotgun (WGS) entry which is preliminary data.</text>
</comment>
<feature type="region of interest" description="Disordered" evidence="1">
    <location>
        <begin position="231"/>
        <end position="266"/>
    </location>
</feature>
<reference evidence="5 6" key="1">
    <citation type="submission" date="2018-07" db="EMBL/GenBank/DDBJ databases">
        <title>Genome sequencing of oomycete isolates from Chile give support for New Zealand origin for Phytophthora kernoviae and make available the first Nothophytophthora sp. genome.</title>
        <authorList>
            <person name="Studholme D.J."/>
            <person name="Sanfuentes E."/>
            <person name="Panda P."/>
            <person name="Hill R."/>
            <person name="Sambles C."/>
            <person name="Grant M."/>
            <person name="Williams N.M."/>
            <person name="Mcdougal R.L."/>
        </authorList>
    </citation>
    <scope>NUCLEOTIDE SEQUENCE [LARGE SCALE GENOMIC DNA]</scope>
    <source>
        <strain evidence="4">Chile6</strain>
        <strain evidence="3">Chile7</strain>
    </source>
</reference>
<accession>A0A3F2RM11</accession>
<feature type="compositionally biased region" description="Acidic residues" evidence="1">
    <location>
        <begin position="248"/>
        <end position="266"/>
    </location>
</feature>
<gene>
    <name evidence="3" type="ORF">BBJ29_004105</name>
    <name evidence="4" type="ORF">BBP00_00006820</name>
</gene>
<feature type="compositionally biased region" description="Basic and acidic residues" evidence="1">
    <location>
        <begin position="138"/>
        <end position="157"/>
    </location>
</feature>
<feature type="compositionally biased region" description="Acidic residues" evidence="1">
    <location>
        <begin position="165"/>
        <end position="174"/>
    </location>
</feature>
<feature type="region of interest" description="Disordered" evidence="1">
    <location>
        <begin position="1"/>
        <end position="78"/>
    </location>
</feature>